<dbReference type="GO" id="GO:0005524">
    <property type="term" value="F:ATP binding"/>
    <property type="evidence" value="ECO:0007669"/>
    <property type="project" value="UniProtKB-KW"/>
</dbReference>
<evidence type="ECO:0000256" key="7">
    <source>
        <dbReference type="ARBA" id="ARBA00022840"/>
    </source>
</evidence>
<feature type="domain" description="Aminoacyl-tRNA synthetase class Ia" evidence="14">
    <location>
        <begin position="1030"/>
        <end position="1080"/>
    </location>
</feature>
<dbReference type="Gene3D" id="3.90.740.10">
    <property type="entry name" value="Valyl/Leucyl/Isoleucyl-tRNA synthetase, editing domain"/>
    <property type="match status" value="1"/>
</dbReference>
<keyword evidence="13" id="KW-1133">Transmembrane helix</keyword>
<dbReference type="Gene3D" id="3.40.50.620">
    <property type="entry name" value="HUPs"/>
    <property type="match status" value="2"/>
</dbReference>
<dbReference type="InterPro" id="IPR009080">
    <property type="entry name" value="tRNAsynth_Ia_anticodon-bd"/>
</dbReference>
<keyword evidence="8 12" id="KW-0648">Protein biosynthesis</keyword>
<evidence type="ECO:0000256" key="3">
    <source>
        <dbReference type="ARBA" id="ARBA00005594"/>
    </source>
</evidence>
<feature type="transmembrane region" description="Helical" evidence="13">
    <location>
        <begin position="289"/>
        <end position="310"/>
    </location>
</feature>
<dbReference type="GO" id="GO:0006429">
    <property type="term" value="P:leucyl-tRNA aminoacylation"/>
    <property type="evidence" value="ECO:0007669"/>
    <property type="project" value="InterPro"/>
</dbReference>
<evidence type="ECO:0000256" key="8">
    <source>
        <dbReference type="ARBA" id="ARBA00022917"/>
    </source>
</evidence>
<dbReference type="GO" id="GO:0005759">
    <property type="term" value="C:mitochondrial matrix"/>
    <property type="evidence" value="ECO:0007669"/>
    <property type="project" value="UniProtKB-SubCell"/>
</dbReference>
<dbReference type="InterPro" id="IPR002300">
    <property type="entry name" value="aa-tRNA-synth_Ia"/>
</dbReference>
<evidence type="ECO:0000259" key="16">
    <source>
        <dbReference type="Pfam" id="PF09334"/>
    </source>
</evidence>
<keyword evidence="5 12" id="KW-0436">Ligase</keyword>
<dbReference type="GO" id="GO:0032543">
    <property type="term" value="P:mitochondrial translation"/>
    <property type="evidence" value="ECO:0007669"/>
    <property type="project" value="TreeGrafter"/>
</dbReference>
<reference evidence="18" key="1">
    <citation type="submission" date="2022-07" db="EMBL/GenBank/DDBJ databases">
        <title>Phylogenomic reconstructions and comparative analyses of Kickxellomycotina fungi.</title>
        <authorList>
            <person name="Reynolds N.K."/>
            <person name="Stajich J.E."/>
            <person name="Barry K."/>
            <person name="Grigoriev I.V."/>
            <person name="Crous P."/>
            <person name="Smith M.E."/>
        </authorList>
    </citation>
    <scope>NUCLEOTIDE SEQUENCE</scope>
    <source>
        <strain evidence="18">NBRC 105413</strain>
    </source>
</reference>
<gene>
    <name evidence="18" type="primary">NAM2</name>
    <name evidence="18" type="ORF">LPJ64_002923</name>
</gene>
<dbReference type="EC" id="6.1.1.4" evidence="4"/>
<feature type="domain" description="Leucyl-tRNA synthetase editing" evidence="17">
    <location>
        <begin position="623"/>
        <end position="803"/>
    </location>
</feature>
<evidence type="ECO:0000256" key="6">
    <source>
        <dbReference type="ARBA" id="ARBA00022741"/>
    </source>
</evidence>
<dbReference type="SUPFAM" id="SSF52374">
    <property type="entry name" value="Nucleotidylyl transferase"/>
    <property type="match status" value="1"/>
</dbReference>
<dbReference type="Pfam" id="PF00133">
    <property type="entry name" value="tRNA-synt_1"/>
    <property type="match status" value="2"/>
</dbReference>
<dbReference type="Gene3D" id="1.10.730.10">
    <property type="entry name" value="Isoleucyl-tRNA Synthetase, Domain 1"/>
    <property type="match status" value="1"/>
</dbReference>
<evidence type="ECO:0000256" key="11">
    <source>
        <dbReference type="ARBA" id="ARBA00047469"/>
    </source>
</evidence>
<feature type="transmembrane region" description="Helical" evidence="13">
    <location>
        <begin position="77"/>
        <end position="96"/>
    </location>
</feature>
<keyword evidence="6 12" id="KW-0547">Nucleotide-binding</keyword>
<accession>A0A9W7XM39</accession>
<comment type="caution">
    <text evidence="18">The sequence shown here is derived from an EMBL/GenBank/DDBJ whole genome shotgun (WGS) entry which is preliminary data.</text>
</comment>
<dbReference type="CDD" id="cd00812">
    <property type="entry name" value="LeuRS_core"/>
    <property type="match status" value="1"/>
</dbReference>
<comment type="catalytic activity">
    <reaction evidence="11">
        <text>tRNA(Leu) + L-leucine + ATP = L-leucyl-tRNA(Leu) + AMP + diphosphate</text>
        <dbReference type="Rhea" id="RHEA:11688"/>
        <dbReference type="Rhea" id="RHEA-COMP:9613"/>
        <dbReference type="Rhea" id="RHEA-COMP:9622"/>
        <dbReference type="ChEBI" id="CHEBI:30616"/>
        <dbReference type="ChEBI" id="CHEBI:33019"/>
        <dbReference type="ChEBI" id="CHEBI:57427"/>
        <dbReference type="ChEBI" id="CHEBI:78442"/>
        <dbReference type="ChEBI" id="CHEBI:78494"/>
        <dbReference type="ChEBI" id="CHEBI:456215"/>
        <dbReference type="EC" id="6.1.1.4"/>
    </reaction>
</comment>
<sequence>MKGRPFVILDDYFVKDEFLASLHQNVDISELGIKQASNGKYYEIAEGTPFLKRLFSHKHIASGRWIRTNDVRITYSRWLYCVHMGMIVSVAAKYIAGLAVGPLVYTLGTLNSLCLFLVLSFHLAFFVTLNFRPLWFELAVVFHSPFAWASIWLLIMQGDRHETDMLDTHARAQKEYQKQQNNNQEPWLITALDRRVGPLALLLMHVFIWYTRRTVIGVAVFERKTRASLAAYWMHRMYSVLAALIIVLVWKWYPLVSAGFDLYGYSTARQMVAGKLVREWAAERPMIPWLRLLTTMLVSGGIHVVWYSFISYAYHMIVWKQYLRDGLAVWVVQDGAIAMLRLQRSGILQQSLSRTLIRASTETRIPIGSMLCTHGVTTTALCCQQTQRFQQWIDSSTGKLDTRGLEAKWKKRWTELQSAQDTKIDAMSPEEIEKLFYVLVMFPYPSGALHMGHVRVYTISDMLARFHRMQDKKVVYPMGWDAFGLPAENAAIERGIAPGKWTRDNIAAMKRQLKDILADFDWEREISTCDADYYRWTQHLFLQLMKHDMVYRAEAEVNWDPVDQTVLANEQVDAQGRSWRSGAVVEKRRLKQWFARITAYAEDLLQDLDQLQWPAHVKVMQANWIGRSEGVELKFALENDDIAVFTTRADTVFGVSYIALAYDHPLISKDRLPSDRADEVIRVAQKIVAESNSGSDMTFGAFTGLYASHPLDPDRRIPVWVASYVVPGYGTGAVMGVPAHDTRDRDFCASNGIPAADAVVADTADAVDAGFRTEPGMLLNVNANGRFGGMTSADAIQVIAKEAEATGRGRSVVKYRLRDWLLSRQRYWGAPVPVIHCSSCGVVPVPEDELPVKLPENITLSGRGGSPLANAEDWVNCKCPKCSGAARRDTDTLDTFVDSSWYFLRYLDAQNTQKPFDPALATAAMPVDIYVGGVEHAILHLLYARFISKFLWKTGAYGSKQAFADADADANITQGRSSAILEAIRKREQGAPSGEPFKRLLTQGMVHGLTYKDPQTGRFLQPEEVDLTGPYPAVRATGERPATSYEKMSKSKHNGVDPTVTVNSYGADATRLHMLYLAPPQDVLEWDTQSIVGMQRWINRLGRLVDTACDDVLPASTFDHALSMRAQWSREASETYRQTNVAIQRVTEALDSSFAFNTAISSLIELCNYLSTVKDRSHPTYAYALLALIRMVSPMAPSVGEELWETVINSMYVSRCFASQDSAKNTSVFSAKWPTLDKSALKSATTTVVVQINGKVRYKLEDMDSSLDQDTLTKAAKSHPNAAKWLTDPVSGSPKIIVKVICVPNKIVNFIVK</sequence>
<dbReference type="InterPro" id="IPR009008">
    <property type="entry name" value="Val/Leu/Ile-tRNA-synth_edit"/>
</dbReference>
<keyword evidence="9 12" id="KW-0030">Aminoacyl-tRNA synthetase</keyword>
<dbReference type="PANTHER" id="PTHR43740">
    <property type="entry name" value="LEUCYL-TRNA SYNTHETASE"/>
    <property type="match status" value="1"/>
</dbReference>
<evidence type="ECO:0000256" key="10">
    <source>
        <dbReference type="ARBA" id="ARBA00030520"/>
    </source>
</evidence>
<feature type="domain" description="Aminoacyl-tRNA synthetase class Ia" evidence="14">
    <location>
        <begin position="817"/>
        <end position="934"/>
    </location>
</feature>
<dbReference type="InterPro" id="IPR013155">
    <property type="entry name" value="M/V/L/I-tRNA-synth_anticd-bd"/>
</dbReference>
<keyword evidence="13" id="KW-0812">Transmembrane</keyword>
<dbReference type="GO" id="GO:0002161">
    <property type="term" value="F:aminoacyl-tRNA deacylase activity"/>
    <property type="evidence" value="ECO:0007669"/>
    <property type="project" value="InterPro"/>
</dbReference>
<evidence type="ECO:0000256" key="13">
    <source>
        <dbReference type="SAM" id="Phobius"/>
    </source>
</evidence>
<dbReference type="GO" id="GO:0004823">
    <property type="term" value="F:leucine-tRNA ligase activity"/>
    <property type="evidence" value="ECO:0007669"/>
    <property type="project" value="UniProtKB-EC"/>
</dbReference>
<feature type="transmembrane region" description="Helical" evidence="13">
    <location>
        <begin position="199"/>
        <end position="221"/>
    </location>
</feature>
<keyword evidence="13" id="KW-0472">Membrane</keyword>
<dbReference type="NCBIfam" id="TIGR00396">
    <property type="entry name" value="leuS_bact"/>
    <property type="match status" value="1"/>
</dbReference>
<evidence type="ECO:0000256" key="12">
    <source>
        <dbReference type="RuleBase" id="RU363035"/>
    </source>
</evidence>
<proteinExistence type="inferred from homology"/>
<protein>
    <recommendedName>
        <fullName evidence="4">leucine--tRNA ligase</fullName>
        <ecNumber evidence="4">6.1.1.4</ecNumber>
    </recommendedName>
    <alternativeName>
        <fullName evidence="10">Leucyl-tRNA synthetase</fullName>
    </alternativeName>
</protein>
<dbReference type="PRINTS" id="PR00985">
    <property type="entry name" value="TRNASYNTHLEU"/>
</dbReference>
<name>A0A9W7XM39_9FUNG</name>
<dbReference type="InterPro" id="IPR002302">
    <property type="entry name" value="Leu-tRNA-ligase"/>
</dbReference>
<evidence type="ECO:0000256" key="1">
    <source>
        <dbReference type="ARBA" id="ARBA00004305"/>
    </source>
</evidence>
<dbReference type="CDD" id="cd07958">
    <property type="entry name" value="Anticodon_Ia_Leu_BEm"/>
    <property type="match status" value="1"/>
</dbReference>
<feature type="transmembrane region" description="Helical" evidence="13">
    <location>
        <begin position="102"/>
        <end position="127"/>
    </location>
</feature>
<dbReference type="HAMAP" id="MF_00049_B">
    <property type="entry name" value="Leu_tRNA_synth_B"/>
    <property type="match status" value="1"/>
</dbReference>
<dbReference type="SUPFAM" id="SSF47323">
    <property type="entry name" value="Anticodon-binding domain of a subclass of class I aminoacyl-tRNA synthetases"/>
    <property type="match status" value="1"/>
</dbReference>
<dbReference type="FunFam" id="1.10.730.10:FF:000002">
    <property type="entry name" value="Leucine--tRNA ligase"/>
    <property type="match status" value="1"/>
</dbReference>
<dbReference type="Proteomes" id="UP001145021">
    <property type="component" value="Unassembled WGS sequence"/>
</dbReference>
<dbReference type="PROSITE" id="PS00178">
    <property type="entry name" value="AA_TRNA_LIGASE_I"/>
    <property type="match status" value="1"/>
</dbReference>
<evidence type="ECO:0000259" key="15">
    <source>
        <dbReference type="Pfam" id="PF08264"/>
    </source>
</evidence>
<evidence type="ECO:0000313" key="19">
    <source>
        <dbReference type="Proteomes" id="UP001145021"/>
    </source>
</evidence>
<dbReference type="InterPro" id="IPR025709">
    <property type="entry name" value="Leu_tRNA-synth_edit"/>
</dbReference>
<keyword evidence="19" id="KW-1185">Reference proteome</keyword>
<dbReference type="FunFam" id="3.40.50.620:FF:000100">
    <property type="entry name" value="probable leucine--tRNA ligase, mitochondrial"/>
    <property type="match status" value="1"/>
</dbReference>
<organism evidence="18 19">
    <name type="scientific">Coemansia asiatica</name>
    <dbReference type="NCBI Taxonomy" id="1052880"/>
    <lineage>
        <taxon>Eukaryota</taxon>
        <taxon>Fungi</taxon>
        <taxon>Fungi incertae sedis</taxon>
        <taxon>Zoopagomycota</taxon>
        <taxon>Kickxellomycotina</taxon>
        <taxon>Kickxellomycetes</taxon>
        <taxon>Kickxellales</taxon>
        <taxon>Kickxellaceae</taxon>
        <taxon>Coemansia</taxon>
    </lineage>
</organism>
<keyword evidence="7 12" id="KW-0067">ATP-binding</keyword>
<dbReference type="SUPFAM" id="SSF50677">
    <property type="entry name" value="ValRS/IleRS/LeuRS editing domain"/>
    <property type="match status" value="1"/>
</dbReference>
<evidence type="ECO:0000256" key="2">
    <source>
        <dbReference type="ARBA" id="ARBA00004496"/>
    </source>
</evidence>
<comment type="subcellular location">
    <subcellularLocation>
        <location evidence="2">Cytoplasm</location>
    </subcellularLocation>
    <subcellularLocation>
        <location evidence="1">Mitochondrion matrix</location>
    </subcellularLocation>
</comment>
<feature type="domain" description="Methionyl/Leucyl tRNA synthetase" evidence="16">
    <location>
        <begin position="437"/>
        <end position="574"/>
    </location>
</feature>
<dbReference type="InterPro" id="IPR001412">
    <property type="entry name" value="aa-tRNA-synth_I_CS"/>
</dbReference>
<dbReference type="InterPro" id="IPR015413">
    <property type="entry name" value="Methionyl/Leucyl_tRNA_Synth"/>
</dbReference>
<evidence type="ECO:0000256" key="4">
    <source>
        <dbReference type="ARBA" id="ARBA00013164"/>
    </source>
</evidence>
<evidence type="ECO:0000256" key="9">
    <source>
        <dbReference type="ARBA" id="ARBA00023146"/>
    </source>
</evidence>
<dbReference type="PANTHER" id="PTHR43740:SF2">
    <property type="entry name" value="LEUCINE--TRNA LIGASE, MITOCHONDRIAL"/>
    <property type="match status" value="1"/>
</dbReference>
<dbReference type="Pfam" id="PF09334">
    <property type="entry name" value="tRNA-synt_1g"/>
    <property type="match status" value="1"/>
</dbReference>
<dbReference type="Pfam" id="PF08264">
    <property type="entry name" value="Anticodon_1"/>
    <property type="match status" value="1"/>
</dbReference>
<evidence type="ECO:0000259" key="14">
    <source>
        <dbReference type="Pfam" id="PF00133"/>
    </source>
</evidence>
<evidence type="ECO:0000313" key="18">
    <source>
        <dbReference type="EMBL" id="KAJ1645488.1"/>
    </source>
</evidence>
<dbReference type="FunFam" id="3.40.50.620:FF:000003">
    <property type="entry name" value="Leucine--tRNA ligase"/>
    <property type="match status" value="1"/>
</dbReference>
<evidence type="ECO:0000256" key="5">
    <source>
        <dbReference type="ARBA" id="ARBA00022598"/>
    </source>
</evidence>
<feature type="transmembrane region" description="Helical" evidence="13">
    <location>
        <begin position="233"/>
        <end position="253"/>
    </location>
</feature>
<comment type="similarity">
    <text evidence="3 12">Belongs to the class-I aminoacyl-tRNA synthetase family.</text>
</comment>
<dbReference type="Pfam" id="PF13603">
    <property type="entry name" value="tRNA-synt_1_2"/>
    <property type="match status" value="1"/>
</dbReference>
<feature type="transmembrane region" description="Helical" evidence="13">
    <location>
        <begin position="134"/>
        <end position="155"/>
    </location>
</feature>
<evidence type="ECO:0000259" key="17">
    <source>
        <dbReference type="Pfam" id="PF13603"/>
    </source>
</evidence>
<feature type="domain" description="Methionyl/Valyl/Leucyl/Isoleucyl-tRNA synthetase anticodon-binding" evidence="15">
    <location>
        <begin position="1137"/>
        <end position="1260"/>
    </location>
</feature>
<dbReference type="InterPro" id="IPR014729">
    <property type="entry name" value="Rossmann-like_a/b/a_fold"/>
</dbReference>
<dbReference type="EMBL" id="JANBOH010000103">
    <property type="protein sequence ID" value="KAJ1645488.1"/>
    <property type="molecule type" value="Genomic_DNA"/>
</dbReference>